<organism evidence="3 4">
    <name type="scientific">Cohnella rhizosphaerae</name>
    <dbReference type="NCBI Taxonomy" id="1457232"/>
    <lineage>
        <taxon>Bacteria</taxon>
        <taxon>Bacillati</taxon>
        <taxon>Bacillota</taxon>
        <taxon>Bacilli</taxon>
        <taxon>Bacillales</taxon>
        <taxon>Paenibacillaceae</taxon>
        <taxon>Cohnella</taxon>
    </lineage>
</organism>
<name>A0A9X4L4S6_9BACL</name>
<protein>
    <submittedName>
        <fullName evidence="3">Uncharacterized protein</fullName>
    </submittedName>
</protein>
<dbReference type="AlphaFoldDB" id="A0A9X4L4S6"/>
<evidence type="ECO:0000313" key="3">
    <source>
        <dbReference type="EMBL" id="MDG0813804.1"/>
    </source>
</evidence>
<feature type="compositionally biased region" description="Gly residues" evidence="1">
    <location>
        <begin position="58"/>
        <end position="68"/>
    </location>
</feature>
<feature type="chain" id="PRO_5040936569" evidence="2">
    <location>
        <begin position="27"/>
        <end position="432"/>
    </location>
</feature>
<feature type="signal peptide" evidence="2">
    <location>
        <begin position="1"/>
        <end position="26"/>
    </location>
</feature>
<comment type="caution">
    <text evidence="3">The sequence shown here is derived from an EMBL/GenBank/DDBJ whole genome shotgun (WGS) entry which is preliminary data.</text>
</comment>
<evidence type="ECO:0000313" key="4">
    <source>
        <dbReference type="Proteomes" id="UP001153404"/>
    </source>
</evidence>
<gene>
    <name evidence="3" type="ORF">OMP40_34375</name>
</gene>
<dbReference type="EMBL" id="JAPDIA010000009">
    <property type="protein sequence ID" value="MDG0813804.1"/>
    <property type="molecule type" value="Genomic_DNA"/>
</dbReference>
<keyword evidence="4" id="KW-1185">Reference proteome</keyword>
<reference evidence="3" key="1">
    <citation type="submission" date="2022-10" db="EMBL/GenBank/DDBJ databases">
        <title>Comparative genomic analysis of Cohnella hashimotonis sp. nov., isolated from the International Space Station.</title>
        <authorList>
            <person name="Simpson A."/>
            <person name="Venkateswaran K."/>
        </authorList>
    </citation>
    <scope>NUCLEOTIDE SEQUENCE</scope>
    <source>
        <strain evidence="3">DSM 28161</strain>
    </source>
</reference>
<dbReference type="PANTHER" id="PTHR36848">
    <property type="entry name" value="DNA-BINDING PROTEIN (PUTATIVE SECRETED PROTEIN)-RELATED"/>
    <property type="match status" value="1"/>
</dbReference>
<keyword evidence="2" id="KW-0732">Signal</keyword>
<accession>A0A9X4L4S6</accession>
<proteinExistence type="predicted"/>
<feature type="region of interest" description="Disordered" evidence="1">
    <location>
        <begin position="33"/>
        <end position="87"/>
    </location>
</feature>
<evidence type="ECO:0000256" key="1">
    <source>
        <dbReference type="SAM" id="MobiDB-lite"/>
    </source>
</evidence>
<dbReference type="PANTHER" id="PTHR36848:SF2">
    <property type="entry name" value="SECRETED PROTEIN"/>
    <property type="match status" value="1"/>
</dbReference>
<dbReference type="InterPro" id="IPR053161">
    <property type="entry name" value="Ulvan_degrading_GH"/>
</dbReference>
<dbReference type="Proteomes" id="UP001153404">
    <property type="component" value="Unassembled WGS sequence"/>
</dbReference>
<evidence type="ECO:0000256" key="2">
    <source>
        <dbReference type="SAM" id="SignalP"/>
    </source>
</evidence>
<dbReference type="RefSeq" id="WP_277538259.1">
    <property type="nucleotide sequence ID" value="NZ_JAPDIA010000009.1"/>
</dbReference>
<dbReference type="PROSITE" id="PS51257">
    <property type="entry name" value="PROKAR_LIPOPROTEIN"/>
    <property type="match status" value="1"/>
</dbReference>
<sequence length="432" mass="46766">MKKNRRNAAVAMLLAAAALGCFLFFATQGKGDDAEVENAQGQSQGTQDKDASASPAATGGGEETGGVRGTSEAGAESAAERPKPAAFDEAQFADPDVRYRPLLMIHDKLHTGVIKKLSDLGYGGMVTNVDYNGYLKNEEFWEILKQNVAYAIDKLGLRVWIYDEKGYPSGTAGGLVLAGHPELEAQGLAVVVKEAAAGKKVVIEHPYGHGEVQNATAYRGTASRFDASSAVDLRSAVDGQGNLNWQAPASGSWVVFYFVQKPFYEGTHAVNNWFEQRRYINLLEKDATEAFIDVTHKQYYERLGSYFGKGIEAFFTDEPALTGTYIGTPPRQPSVLDAPDPGVPLLKTLNWGNELAEEFRKRRGYELPPVLPYLVGGRGQGGAARARRLLPDAVGARPGELLRAARDVLRRDGRRLLRPSAAGRGNVPSGHL</sequence>